<gene>
    <name evidence="6" type="ORF">P43SY_005270</name>
</gene>
<evidence type="ECO:0008006" key="8">
    <source>
        <dbReference type="Google" id="ProtNLM"/>
    </source>
</evidence>
<reference evidence="6" key="1">
    <citation type="submission" date="2021-12" db="EMBL/GenBank/DDBJ databases">
        <title>Prjna785345.</title>
        <authorList>
            <person name="Rujirawat T."/>
            <person name="Krajaejun T."/>
        </authorList>
    </citation>
    <scope>NUCLEOTIDE SEQUENCE</scope>
    <source>
        <strain evidence="6">Pi057C3</strain>
    </source>
</reference>
<feature type="transmembrane region" description="Helical" evidence="5">
    <location>
        <begin position="6"/>
        <end position="29"/>
    </location>
</feature>
<evidence type="ECO:0000313" key="6">
    <source>
        <dbReference type="EMBL" id="KAJ0399664.1"/>
    </source>
</evidence>
<keyword evidence="2 5" id="KW-0812">Transmembrane</keyword>
<keyword evidence="4 5" id="KW-0472">Membrane</keyword>
<feature type="transmembrane region" description="Helical" evidence="5">
    <location>
        <begin position="178"/>
        <end position="195"/>
    </location>
</feature>
<comment type="subcellular location">
    <subcellularLocation>
        <location evidence="1">Membrane</location>
        <topology evidence="1">Multi-pass membrane protein</topology>
    </subcellularLocation>
</comment>
<keyword evidence="3 5" id="KW-1133">Transmembrane helix</keyword>
<protein>
    <recommendedName>
        <fullName evidence="8">Zinc (Zn2)-Iron (Fe2) Permease (ZIP) Family</fullName>
    </recommendedName>
</protein>
<feature type="transmembrane region" description="Helical" evidence="5">
    <location>
        <begin position="277"/>
        <end position="295"/>
    </location>
</feature>
<evidence type="ECO:0000256" key="3">
    <source>
        <dbReference type="ARBA" id="ARBA00022989"/>
    </source>
</evidence>
<dbReference type="PANTHER" id="PTHR11040:SF210">
    <property type="entry name" value="ZINC-REGULATED TRANSPORTER 3"/>
    <property type="match status" value="1"/>
</dbReference>
<accession>A0AAD5LG11</accession>
<evidence type="ECO:0000256" key="1">
    <source>
        <dbReference type="ARBA" id="ARBA00004141"/>
    </source>
</evidence>
<comment type="caution">
    <text evidence="6">The sequence shown here is derived from an EMBL/GenBank/DDBJ whole genome shotgun (WGS) entry which is preliminary data.</text>
</comment>
<sequence length="333" mass="35003">MPDSHTVGVAFALNIAAGSATILGGMVVFSKHLVYVANPRSLAIALSLSAGVMIFISLVEIFGKSRDSFFDGIYKNGTASIAEKTAHGHAWLLATACCSLGIAIIYALDALVRRISPTHDLTEIENLDRLRDSIDRTGETKDAHGALTPKSPDFLEAQTPAGPTPSKQIAMDENSRRALIRMGILSAIAIGIHNFPEGIATYVSAVQDPSVGFALAVGIGIHNIPEGIAVAAPVYFATGSRWRGVMWSAISAAAEPLGGVIAWLAMGDGLSAVSEGVLFGLVCGIMTCICVKELWPTAFKFARDEPHLVALGTYAGMLVMVVSLTLFGYAGEE</sequence>
<feature type="transmembrane region" description="Helical" evidence="5">
    <location>
        <begin position="90"/>
        <end position="108"/>
    </location>
</feature>
<keyword evidence="7" id="KW-1185">Reference proteome</keyword>
<dbReference type="PANTHER" id="PTHR11040">
    <property type="entry name" value="ZINC/IRON TRANSPORTER"/>
    <property type="match status" value="1"/>
</dbReference>
<dbReference type="InterPro" id="IPR003689">
    <property type="entry name" value="ZIP"/>
</dbReference>
<evidence type="ECO:0000256" key="4">
    <source>
        <dbReference type="ARBA" id="ARBA00023136"/>
    </source>
</evidence>
<feature type="transmembrane region" description="Helical" evidence="5">
    <location>
        <begin position="307"/>
        <end position="330"/>
    </location>
</feature>
<feature type="transmembrane region" description="Helical" evidence="5">
    <location>
        <begin position="41"/>
        <end position="62"/>
    </location>
</feature>
<dbReference type="Pfam" id="PF02535">
    <property type="entry name" value="Zip"/>
    <property type="match status" value="1"/>
</dbReference>
<dbReference type="GO" id="GO:0016020">
    <property type="term" value="C:membrane"/>
    <property type="evidence" value="ECO:0007669"/>
    <property type="project" value="UniProtKB-SubCell"/>
</dbReference>
<dbReference type="GO" id="GO:0005385">
    <property type="term" value="F:zinc ion transmembrane transporter activity"/>
    <property type="evidence" value="ECO:0007669"/>
    <property type="project" value="TreeGrafter"/>
</dbReference>
<dbReference type="AlphaFoldDB" id="A0AAD5LG11"/>
<feature type="transmembrane region" description="Helical" evidence="5">
    <location>
        <begin position="215"/>
        <end position="237"/>
    </location>
</feature>
<feature type="transmembrane region" description="Helical" evidence="5">
    <location>
        <begin position="244"/>
        <end position="265"/>
    </location>
</feature>
<evidence type="ECO:0000256" key="5">
    <source>
        <dbReference type="SAM" id="Phobius"/>
    </source>
</evidence>
<evidence type="ECO:0000313" key="7">
    <source>
        <dbReference type="Proteomes" id="UP001209570"/>
    </source>
</evidence>
<organism evidence="6 7">
    <name type="scientific">Pythium insidiosum</name>
    <name type="common">Pythiosis disease agent</name>
    <dbReference type="NCBI Taxonomy" id="114742"/>
    <lineage>
        <taxon>Eukaryota</taxon>
        <taxon>Sar</taxon>
        <taxon>Stramenopiles</taxon>
        <taxon>Oomycota</taxon>
        <taxon>Peronosporomycetes</taxon>
        <taxon>Pythiales</taxon>
        <taxon>Pythiaceae</taxon>
        <taxon>Pythium</taxon>
    </lineage>
</organism>
<dbReference type="EMBL" id="JAKCXM010000175">
    <property type="protein sequence ID" value="KAJ0399664.1"/>
    <property type="molecule type" value="Genomic_DNA"/>
</dbReference>
<evidence type="ECO:0000256" key="2">
    <source>
        <dbReference type="ARBA" id="ARBA00022692"/>
    </source>
</evidence>
<name>A0AAD5LG11_PYTIN</name>
<proteinExistence type="predicted"/>
<dbReference type="Proteomes" id="UP001209570">
    <property type="component" value="Unassembled WGS sequence"/>
</dbReference>